<reference evidence="2" key="1">
    <citation type="submission" date="2023-02" db="EMBL/GenBank/DDBJ databases">
        <title>Genome of toxic invasive species Heracleum sosnowskyi carries increased number of genes despite the absence of recent whole-genome duplications.</title>
        <authorList>
            <person name="Schelkunov M."/>
            <person name="Shtratnikova V."/>
            <person name="Makarenko M."/>
            <person name="Klepikova A."/>
            <person name="Omelchenko D."/>
            <person name="Novikova G."/>
            <person name="Obukhova E."/>
            <person name="Bogdanov V."/>
            <person name="Penin A."/>
            <person name="Logacheva M."/>
        </authorList>
    </citation>
    <scope>NUCLEOTIDE SEQUENCE</scope>
    <source>
        <strain evidence="2">Hsosn_3</strain>
        <tissue evidence="2">Leaf</tissue>
    </source>
</reference>
<comment type="caution">
    <text evidence="2">The sequence shown here is derived from an EMBL/GenBank/DDBJ whole genome shotgun (WGS) entry which is preliminary data.</text>
</comment>
<evidence type="ECO:0000259" key="1">
    <source>
        <dbReference type="PROSITE" id="PS50076"/>
    </source>
</evidence>
<dbReference type="PANTHER" id="PTHR45090:SF3">
    <property type="entry name" value="OS09G0368800 PROTEIN"/>
    <property type="match status" value="1"/>
</dbReference>
<sequence>MDVSFQPNNANLYMPKAMKSVSCKVSTKISCRVKANFYQVLSLSSEDNVGFDEIKKAYRSKALEFHPDVCPPSNRDESTRRFVEIRKAYDTLSDPDSRRMYDYQMSLVGSYGGGHCYEDKRGEFSKKVWERQLSGLKKRSLDKSEKKKNASA</sequence>
<dbReference type="SUPFAM" id="SSF46565">
    <property type="entry name" value="Chaperone J-domain"/>
    <property type="match status" value="1"/>
</dbReference>
<dbReference type="PANTHER" id="PTHR45090">
    <property type="entry name" value="CHAPERONE PROTEIN DNAJ 20 CHLOROPLASTIC"/>
    <property type="match status" value="1"/>
</dbReference>
<dbReference type="Proteomes" id="UP001237642">
    <property type="component" value="Unassembled WGS sequence"/>
</dbReference>
<dbReference type="CDD" id="cd06257">
    <property type="entry name" value="DnaJ"/>
    <property type="match status" value="1"/>
</dbReference>
<accession>A0AAD8JJN3</accession>
<dbReference type="InterPro" id="IPR053232">
    <property type="entry name" value="DnaJ_C/III_chloroplastic"/>
</dbReference>
<dbReference type="Gene3D" id="1.10.287.110">
    <property type="entry name" value="DnaJ domain"/>
    <property type="match status" value="1"/>
</dbReference>
<dbReference type="GO" id="GO:0009507">
    <property type="term" value="C:chloroplast"/>
    <property type="evidence" value="ECO:0007669"/>
    <property type="project" value="TreeGrafter"/>
</dbReference>
<gene>
    <name evidence="2" type="ORF">POM88_003342</name>
</gene>
<dbReference type="AlphaFoldDB" id="A0AAD8JJN3"/>
<organism evidence="2 3">
    <name type="scientific">Heracleum sosnowskyi</name>
    <dbReference type="NCBI Taxonomy" id="360622"/>
    <lineage>
        <taxon>Eukaryota</taxon>
        <taxon>Viridiplantae</taxon>
        <taxon>Streptophyta</taxon>
        <taxon>Embryophyta</taxon>
        <taxon>Tracheophyta</taxon>
        <taxon>Spermatophyta</taxon>
        <taxon>Magnoliopsida</taxon>
        <taxon>eudicotyledons</taxon>
        <taxon>Gunneridae</taxon>
        <taxon>Pentapetalae</taxon>
        <taxon>asterids</taxon>
        <taxon>campanulids</taxon>
        <taxon>Apiales</taxon>
        <taxon>Apiaceae</taxon>
        <taxon>Apioideae</taxon>
        <taxon>apioid superclade</taxon>
        <taxon>Tordylieae</taxon>
        <taxon>Tordyliinae</taxon>
        <taxon>Heracleum</taxon>
    </lineage>
</organism>
<dbReference type="Pfam" id="PF00226">
    <property type="entry name" value="DnaJ"/>
    <property type="match status" value="1"/>
</dbReference>
<proteinExistence type="predicted"/>
<keyword evidence="3" id="KW-1185">Reference proteome</keyword>
<name>A0AAD8JJN3_9APIA</name>
<reference evidence="2" key="2">
    <citation type="submission" date="2023-05" db="EMBL/GenBank/DDBJ databases">
        <authorList>
            <person name="Schelkunov M.I."/>
        </authorList>
    </citation>
    <scope>NUCLEOTIDE SEQUENCE</scope>
    <source>
        <strain evidence="2">Hsosn_3</strain>
        <tissue evidence="2">Leaf</tissue>
    </source>
</reference>
<evidence type="ECO:0000313" key="3">
    <source>
        <dbReference type="Proteomes" id="UP001237642"/>
    </source>
</evidence>
<dbReference type="PROSITE" id="PS00636">
    <property type="entry name" value="DNAJ_1"/>
    <property type="match status" value="1"/>
</dbReference>
<feature type="domain" description="J" evidence="1">
    <location>
        <begin position="36"/>
        <end position="105"/>
    </location>
</feature>
<protein>
    <submittedName>
        <fullName evidence="2">Chaperone protein dnaJ 20, chloroplastic</fullName>
    </submittedName>
</protein>
<dbReference type="EMBL" id="JAUIZM010000001">
    <property type="protein sequence ID" value="KAK1403737.1"/>
    <property type="molecule type" value="Genomic_DNA"/>
</dbReference>
<dbReference type="PRINTS" id="PR00625">
    <property type="entry name" value="JDOMAIN"/>
</dbReference>
<evidence type="ECO:0000313" key="2">
    <source>
        <dbReference type="EMBL" id="KAK1403737.1"/>
    </source>
</evidence>
<dbReference type="InterPro" id="IPR001623">
    <property type="entry name" value="DnaJ_domain"/>
</dbReference>
<dbReference type="PROSITE" id="PS50076">
    <property type="entry name" value="DNAJ_2"/>
    <property type="match status" value="1"/>
</dbReference>
<dbReference type="SMART" id="SM00271">
    <property type="entry name" value="DnaJ"/>
    <property type="match status" value="1"/>
</dbReference>
<dbReference type="InterPro" id="IPR018253">
    <property type="entry name" value="DnaJ_domain_CS"/>
</dbReference>
<dbReference type="InterPro" id="IPR036869">
    <property type="entry name" value="J_dom_sf"/>
</dbReference>